<dbReference type="KEGG" id="vg:5659362"/>
<protein>
    <submittedName>
        <fullName evidence="1">Uncharacterized protein B692R</fullName>
    </submittedName>
</protein>
<dbReference type="Proteomes" id="UP000202419">
    <property type="component" value="Segment"/>
</dbReference>
<dbReference type="RefSeq" id="YP_001497888.1">
    <property type="nucleotide sequence ID" value="NC_009898.1"/>
</dbReference>
<organism evidence="1 2">
    <name type="scientific">Paramecium bursaria Chlorella virus NY2A</name>
    <name type="common">PBCV-NY2A</name>
    <dbReference type="NCBI Taxonomy" id="46021"/>
    <lineage>
        <taxon>Viruses</taxon>
        <taxon>Varidnaviria</taxon>
        <taxon>Bamfordvirae</taxon>
        <taxon>Nucleocytoviricota</taxon>
        <taxon>Megaviricetes</taxon>
        <taxon>Algavirales</taxon>
        <taxon>Phycodnaviridae</taxon>
        <taxon>Chlorovirus</taxon>
        <taxon>Chlorovirus americanus</taxon>
    </lineage>
</organism>
<name>A7IXL7_PBCVN</name>
<accession>A7IXL7</accession>
<evidence type="ECO:0000313" key="2">
    <source>
        <dbReference type="Proteomes" id="UP000202419"/>
    </source>
</evidence>
<sequence>MDTRLSAAYAIRAARIAMIPGGVGGLPINVAEGGEPRWEQYPLESQKPQPNDLCYTPTLAEIAQKREAVVAKYTRQPLETGTTFTNVLDASKLNTQYTRVHKSALPDKEFPIIETEKYPEPPILWETSIGAPSRLFDRSDGVKYVR</sequence>
<proteinExistence type="predicted"/>
<reference evidence="1 2" key="1">
    <citation type="journal article" date="2007" name="Virology">
        <title>Sequence and annotation of the 369-kb NY-2A and the 345-kb AR158 viruses that infect Chlorella NC64A.</title>
        <authorList>
            <person name="Fitzgerald L.A."/>
            <person name="Graves M.V."/>
            <person name="Li X."/>
            <person name="Feldblyum T."/>
            <person name="Nierman W.C."/>
            <person name="Van Etten J.L."/>
        </authorList>
    </citation>
    <scope>NUCLEOTIDE SEQUENCE [LARGE SCALE GENOMIC DNA]</scope>
    <source>
        <strain evidence="1 2">NY-2A</strain>
    </source>
</reference>
<dbReference type="OrthoDB" id="17652at10239"/>
<dbReference type="GeneID" id="5659362"/>
<gene>
    <name evidence="1" type="primary">B692R</name>
    <name evidence="1" type="ORF">NY2A_B692R</name>
</gene>
<keyword evidence="2" id="KW-1185">Reference proteome</keyword>
<dbReference type="EMBL" id="DQ491002">
    <property type="protein sequence ID" value="ABT15091.1"/>
    <property type="molecule type" value="Genomic_DNA"/>
</dbReference>
<organismHost>
    <name type="scientific">Chlorella</name>
    <dbReference type="NCBI Taxonomy" id="3071"/>
</organismHost>
<evidence type="ECO:0000313" key="1">
    <source>
        <dbReference type="EMBL" id="ABT15091.1"/>
    </source>
</evidence>